<dbReference type="EMBL" id="BKCJ011120746">
    <property type="protein sequence ID" value="GFC89402.1"/>
    <property type="molecule type" value="Genomic_DNA"/>
</dbReference>
<reference evidence="2" key="1">
    <citation type="journal article" date="2019" name="Sci. Rep.">
        <title>Draft genome of Tanacetum cinerariifolium, the natural source of mosquito coil.</title>
        <authorList>
            <person name="Yamashiro T."/>
            <person name="Shiraishi A."/>
            <person name="Satake H."/>
            <person name="Nakayama K."/>
        </authorList>
    </citation>
    <scope>NUCLEOTIDE SEQUENCE</scope>
</reference>
<feature type="region of interest" description="Disordered" evidence="1">
    <location>
        <begin position="1"/>
        <end position="60"/>
    </location>
</feature>
<evidence type="ECO:0000313" key="2">
    <source>
        <dbReference type="EMBL" id="GFC89402.1"/>
    </source>
</evidence>
<sequence length="60" mass="7120">VKDKQEKDKIESKPDKNEKRGEARKSQKQLQSREQEKLKKMQVEGSKMQTPTKFYGKKKP</sequence>
<feature type="non-terminal residue" evidence="2">
    <location>
        <position position="1"/>
    </location>
</feature>
<comment type="caution">
    <text evidence="2">The sequence shown here is derived from an EMBL/GenBank/DDBJ whole genome shotgun (WGS) entry which is preliminary data.</text>
</comment>
<gene>
    <name evidence="2" type="ORF">Tci_861372</name>
</gene>
<dbReference type="AlphaFoldDB" id="A0A699RXG6"/>
<evidence type="ECO:0000256" key="1">
    <source>
        <dbReference type="SAM" id="MobiDB-lite"/>
    </source>
</evidence>
<protein>
    <submittedName>
        <fullName evidence="2">Uncharacterized protein</fullName>
    </submittedName>
</protein>
<feature type="compositionally biased region" description="Basic and acidic residues" evidence="1">
    <location>
        <begin position="1"/>
        <end position="42"/>
    </location>
</feature>
<accession>A0A699RXG6</accession>
<name>A0A699RXG6_TANCI</name>
<proteinExistence type="predicted"/>
<organism evidence="2">
    <name type="scientific">Tanacetum cinerariifolium</name>
    <name type="common">Dalmatian daisy</name>
    <name type="synonym">Chrysanthemum cinerariifolium</name>
    <dbReference type="NCBI Taxonomy" id="118510"/>
    <lineage>
        <taxon>Eukaryota</taxon>
        <taxon>Viridiplantae</taxon>
        <taxon>Streptophyta</taxon>
        <taxon>Embryophyta</taxon>
        <taxon>Tracheophyta</taxon>
        <taxon>Spermatophyta</taxon>
        <taxon>Magnoliopsida</taxon>
        <taxon>eudicotyledons</taxon>
        <taxon>Gunneridae</taxon>
        <taxon>Pentapetalae</taxon>
        <taxon>asterids</taxon>
        <taxon>campanulids</taxon>
        <taxon>Asterales</taxon>
        <taxon>Asteraceae</taxon>
        <taxon>Asteroideae</taxon>
        <taxon>Anthemideae</taxon>
        <taxon>Anthemidinae</taxon>
        <taxon>Tanacetum</taxon>
    </lineage>
</organism>